<name>A0ABT2HBY9_9MICO</name>
<reference evidence="1" key="1">
    <citation type="submission" date="2022-08" db="EMBL/GenBank/DDBJ databases">
        <authorList>
            <person name="Deng Y."/>
            <person name="Han X.-F."/>
            <person name="Zhang Y.-Q."/>
        </authorList>
    </citation>
    <scope>NUCLEOTIDE SEQUENCE</scope>
    <source>
        <strain evidence="1">CPCC 203386</strain>
    </source>
</reference>
<evidence type="ECO:0000313" key="1">
    <source>
        <dbReference type="EMBL" id="MCS5737408.1"/>
    </source>
</evidence>
<organism evidence="1 2">
    <name type="scientific">Herbiconiux daphne</name>
    <dbReference type="NCBI Taxonomy" id="2970914"/>
    <lineage>
        <taxon>Bacteria</taxon>
        <taxon>Bacillati</taxon>
        <taxon>Actinomycetota</taxon>
        <taxon>Actinomycetes</taxon>
        <taxon>Micrococcales</taxon>
        <taxon>Microbacteriaceae</taxon>
        <taxon>Herbiconiux</taxon>
    </lineage>
</organism>
<dbReference type="RefSeq" id="WP_259543800.1">
    <property type="nucleotide sequence ID" value="NZ_JANLCJ010000679.1"/>
</dbReference>
<feature type="non-terminal residue" evidence="1">
    <location>
        <position position="73"/>
    </location>
</feature>
<evidence type="ECO:0000313" key="2">
    <source>
        <dbReference type="Proteomes" id="UP001165586"/>
    </source>
</evidence>
<protein>
    <submittedName>
        <fullName evidence="1">Uncharacterized protein</fullName>
    </submittedName>
</protein>
<sequence length="73" mass="8278">MGYNYKNKTSNVKRMNRYMLAKTLSMFEWAGLPDTIPRRELERLLQTHGHAFITEVDGELYAFAGGLGGVPDV</sequence>
<proteinExistence type="predicted"/>
<comment type="caution">
    <text evidence="1">The sequence shown here is derived from an EMBL/GenBank/DDBJ whole genome shotgun (WGS) entry which is preliminary data.</text>
</comment>
<accession>A0ABT2HBY9</accession>
<gene>
    <name evidence="1" type="ORF">N1032_27115</name>
</gene>
<dbReference type="EMBL" id="JANLCJ010000679">
    <property type="protein sequence ID" value="MCS5737408.1"/>
    <property type="molecule type" value="Genomic_DNA"/>
</dbReference>
<keyword evidence="2" id="KW-1185">Reference proteome</keyword>
<dbReference type="Proteomes" id="UP001165586">
    <property type="component" value="Unassembled WGS sequence"/>
</dbReference>
<dbReference type="Gene3D" id="2.40.500.10">
    <property type="entry name" value="Upper collar protein gp10 (connector protein)"/>
    <property type="match status" value="1"/>
</dbReference>